<dbReference type="SMART" id="SM00739">
    <property type="entry name" value="KOW"/>
    <property type="match status" value="4"/>
</dbReference>
<feature type="domain" description="KOW" evidence="2">
    <location>
        <begin position="415"/>
        <end position="442"/>
    </location>
</feature>
<proteinExistence type="predicted"/>
<gene>
    <name evidence="3" type="ORF">SCLCIDRAFT_21036</name>
</gene>
<dbReference type="EMBL" id="KN822012">
    <property type="protein sequence ID" value="KIM67506.1"/>
    <property type="molecule type" value="Genomic_DNA"/>
</dbReference>
<dbReference type="InterPro" id="IPR014722">
    <property type="entry name" value="Rib_uL2_dom2"/>
</dbReference>
<name>A0A0C3EHV4_9AGAM</name>
<feature type="domain" description="KOW" evidence="2">
    <location>
        <begin position="630"/>
        <end position="657"/>
    </location>
</feature>
<accession>A0A0C3EHV4</accession>
<feature type="domain" description="KOW" evidence="2">
    <location>
        <begin position="548"/>
        <end position="575"/>
    </location>
</feature>
<dbReference type="InParanoid" id="A0A0C3EHV4"/>
<reference evidence="3 4" key="1">
    <citation type="submission" date="2014-04" db="EMBL/GenBank/DDBJ databases">
        <authorList>
            <consortium name="DOE Joint Genome Institute"/>
            <person name="Kuo A."/>
            <person name="Kohler A."/>
            <person name="Nagy L.G."/>
            <person name="Floudas D."/>
            <person name="Copeland A."/>
            <person name="Barry K.W."/>
            <person name="Cichocki N."/>
            <person name="Veneault-Fourrey C."/>
            <person name="LaButti K."/>
            <person name="Lindquist E.A."/>
            <person name="Lipzen A."/>
            <person name="Lundell T."/>
            <person name="Morin E."/>
            <person name="Murat C."/>
            <person name="Sun H."/>
            <person name="Tunlid A."/>
            <person name="Henrissat B."/>
            <person name="Grigoriev I.V."/>
            <person name="Hibbett D.S."/>
            <person name="Martin F."/>
            <person name="Nordberg H.P."/>
            <person name="Cantor M.N."/>
            <person name="Hua S.X."/>
        </authorList>
    </citation>
    <scope>NUCLEOTIDE SEQUENCE [LARGE SCALE GENOMIC DNA]</scope>
    <source>
        <strain evidence="3 4">Foug A</strain>
    </source>
</reference>
<evidence type="ECO:0000313" key="3">
    <source>
        <dbReference type="EMBL" id="KIM67506.1"/>
    </source>
</evidence>
<sequence>MLTPSVEISPSMVVSTVYPWLERYAHNEVTLSHVLHHINFELGAVKAHFDEDRWMDILEHIETRPNGWDKVKAEWLRVKSVSLLQDKRAWRVIQTWIYGGSNLALVLEVMQIAYGDRYIHVDWEDIFHHLQEVWETEEEEENPETRQIFQEILDSQGLSLPPPPIGHFLLTASLLPIAHYNRDAPLPASSKAPTKSQKKTPNNLRSLDMGVIDLTAFRADSEDDNVDARPSKPPKKRWKIDISRLIDCFLDTSALDDEEEEDYSGDDTLMACPSEVLPGGLASFASRIDDICRLYSGRANRVRDTSHDPLRCSPLSTSQALPHVYKVDIITASAADYIRDILERKSFKIIPGYHLSLVMSCNGLIYHKGLLQCSLLKKTLEVVELPHPDDLVLHSLAGIDPPLIRQTIKMFLAQFWQQGDLVCITEGELFNTSATILSVDFQNKSATVVIDSNGTLPVQHSCPISSLQRTYRRGDSVKVFAGSDRGTEGCVVDHSGENVILTVHQTGEIIEIQVDPLLIHTFTPAHRIAEVTRQSDTLSHNPEPHQDAIQIGDYATILHGPRRGLRGTIVWIALPVLWIQPSMLPPNFPQHNETPSIPEGVDPWCLHIHKDEVVIDPPSMLKFSSQNGYDVTVGDVVQVVRGKYHGHTGTILNVDFLNASMVIRCEDFTLRVRISSCAKVHNWTPLSLHRGSELSVVSMLGYLHYEIKNVEVATSTGYLLNGDKLDDVRLHALMALQRRSFVQEPVAPRQQTPPPTPRPSSLTADQPNLDETTDDPWVISASDLSSASPFPPPSTTPPAVNKGDIAWLFDDAFCRFTDFHLCSTCIQKHLEPWWNVYDSAIVPLIHIWKSALFVQPQLPSSTSVNMATATNDLGDMMPLEMLEEMALRAELAVSGGANGHDLREMTREEKACRKQKIVTLRIAVDPQTWEKERENAELITAEQEDNAPISQLDSERDEDDKKLTKPKKRKRESDAAAKPKAKTKPKSDKKVSGQGKLGNGGINCGRLC</sequence>
<organism evidence="3 4">
    <name type="scientific">Scleroderma citrinum Foug A</name>
    <dbReference type="NCBI Taxonomy" id="1036808"/>
    <lineage>
        <taxon>Eukaryota</taxon>
        <taxon>Fungi</taxon>
        <taxon>Dikarya</taxon>
        <taxon>Basidiomycota</taxon>
        <taxon>Agaricomycotina</taxon>
        <taxon>Agaricomycetes</taxon>
        <taxon>Agaricomycetidae</taxon>
        <taxon>Boletales</taxon>
        <taxon>Sclerodermatineae</taxon>
        <taxon>Sclerodermataceae</taxon>
        <taxon>Scleroderma</taxon>
    </lineage>
</organism>
<feature type="domain" description="KOW" evidence="2">
    <location>
        <begin position="470"/>
        <end position="497"/>
    </location>
</feature>
<dbReference type="SUPFAM" id="SSF50104">
    <property type="entry name" value="Translation proteins SH3-like domain"/>
    <property type="match status" value="2"/>
</dbReference>
<dbReference type="Proteomes" id="UP000053989">
    <property type="component" value="Unassembled WGS sequence"/>
</dbReference>
<evidence type="ECO:0000259" key="2">
    <source>
        <dbReference type="SMART" id="SM00739"/>
    </source>
</evidence>
<feature type="region of interest" description="Disordered" evidence="1">
    <location>
        <begin position="744"/>
        <end position="775"/>
    </location>
</feature>
<dbReference type="OrthoDB" id="28901at2759"/>
<evidence type="ECO:0000256" key="1">
    <source>
        <dbReference type="SAM" id="MobiDB-lite"/>
    </source>
</evidence>
<protein>
    <recommendedName>
        <fullName evidence="2">KOW domain-containing protein</fullName>
    </recommendedName>
</protein>
<evidence type="ECO:0000313" key="4">
    <source>
        <dbReference type="Proteomes" id="UP000053989"/>
    </source>
</evidence>
<dbReference type="STRING" id="1036808.A0A0C3EHV4"/>
<dbReference type="Gene3D" id="2.30.30.30">
    <property type="match status" value="2"/>
</dbReference>
<dbReference type="InterPro" id="IPR008991">
    <property type="entry name" value="Translation_prot_SH3-like_sf"/>
</dbReference>
<dbReference type="HOGENOM" id="CLU_298294_0_0_1"/>
<feature type="region of interest" description="Disordered" evidence="1">
    <location>
        <begin position="938"/>
        <end position="1008"/>
    </location>
</feature>
<dbReference type="AlphaFoldDB" id="A0A0C3EHV4"/>
<feature type="compositionally biased region" description="Gly residues" evidence="1">
    <location>
        <begin position="995"/>
        <end position="1008"/>
    </location>
</feature>
<dbReference type="InterPro" id="IPR005824">
    <property type="entry name" value="KOW"/>
</dbReference>
<keyword evidence="4" id="KW-1185">Reference proteome</keyword>
<reference evidence="4" key="2">
    <citation type="submission" date="2015-01" db="EMBL/GenBank/DDBJ databases">
        <title>Evolutionary Origins and Diversification of the Mycorrhizal Mutualists.</title>
        <authorList>
            <consortium name="DOE Joint Genome Institute"/>
            <consortium name="Mycorrhizal Genomics Consortium"/>
            <person name="Kohler A."/>
            <person name="Kuo A."/>
            <person name="Nagy L.G."/>
            <person name="Floudas D."/>
            <person name="Copeland A."/>
            <person name="Barry K.W."/>
            <person name="Cichocki N."/>
            <person name="Veneault-Fourrey C."/>
            <person name="LaButti K."/>
            <person name="Lindquist E.A."/>
            <person name="Lipzen A."/>
            <person name="Lundell T."/>
            <person name="Morin E."/>
            <person name="Murat C."/>
            <person name="Riley R."/>
            <person name="Ohm R."/>
            <person name="Sun H."/>
            <person name="Tunlid A."/>
            <person name="Henrissat B."/>
            <person name="Grigoriev I.V."/>
            <person name="Hibbett D.S."/>
            <person name="Martin F."/>
        </authorList>
    </citation>
    <scope>NUCLEOTIDE SEQUENCE [LARGE SCALE GENOMIC DNA]</scope>
    <source>
        <strain evidence="4">Foug A</strain>
    </source>
</reference>